<dbReference type="Gene3D" id="3.30.2320.10">
    <property type="entry name" value="hypothetical protein PF0899 domain"/>
    <property type="match status" value="1"/>
</dbReference>
<name>A0A502HSQ5_9PSED</name>
<dbReference type="EMBL" id="RCZE01000007">
    <property type="protein sequence ID" value="TPG76905.1"/>
    <property type="molecule type" value="Genomic_DNA"/>
</dbReference>
<dbReference type="SUPFAM" id="SSF56563">
    <property type="entry name" value="Major capsid protein gp5"/>
    <property type="match status" value="1"/>
</dbReference>
<sequence length="420" mass="44541">MSNEIVLKALEDHAKAMEGFRSGIQSDISGIQEQMKNLSHEVDNKLGVRKNLSALDVLGGGRGSMTFENVLTGDITDEAGNLIKRGTMERSTTKGFIGEFSGSEQFKSLANGAPSTGRVQVEGVTLKALTNTGQGVAGTTGFDVQPQRAEGVYNDPRRPLTLLDVIPSLPVDSSSFEYMQLQNYVNTAAFQTEEGQQKAESNFEMTPETANIATVAHWTKASVQVLSDAPALGQKLMSLLEYGVLAKLESEIVAGPGGKGRIKGLVEQGIDFVPSGVADPSTLTPTDRIGAAVVNLQANGWKPGLIIMNPVDWQLISSQKGTDGQYVLGSPRDPSPLTLWNVPVVLTPSLARNISIVMDPAQAAILDREQPSLLASREDGQNFTTNMVTLLGELRAGLAVFAPGAVLIVDVNGDLGATVP</sequence>
<comment type="subcellular location">
    <subcellularLocation>
        <location evidence="1">Virion</location>
    </subcellularLocation>
</comment>
<dbReference type="Gene3D" id="3.30.2400.10">
    <property type="entry name" value="Major capsid protein gp5"/>
    <property type="match status" value="1"/>
</dbReference>
<reference evidence="3 4" key="1">
    <citation type="journal article" date="2019" name="Environ. Microbiol.">
        <title>Species interactions and distinct microbial communities in high Arctic permafrost affected cryosols are associated with the CH4 and CO2 gas fluxes.</title>
        <authorList>
            <person name="Altshuler I."/>
            <person name="Hamel J."/>
            <person name="Turney S."/>
            <person name="Magnuson E."/>
            <person name="Levesque R."/>
            <person name="Greer C."/>
            <person name="Whyte L.G."/>
        </authorList>
    </citation>
    <scope>NUCLEOTIDE SEQUENCE [LARGE SCALE GENOMIC DNA]</scope>
    <source>
        <strain evidence="3 4">E3</strain>
    </source>
</reference>
<protein>
    <submittedName>
        <fullName evidence="3">Phage major capsid protein</fullName>
    </submittedName>
</protein>
<dbReference type="NCBIfam" id="TIGR01554">
    <property type="entry name" value="major_cap_HK97"/>
    <property type="match status" value="1"/>
</dbReference>
<feature type="domain" description="Phage capsid-like C-terminal" evidence="2">
    <location>
        <begin position="141"/>
        <end position="409"/>
    </location>
</feature>
<dbReference type="RefSeq" id="WP_140668570.1">
    <property type="nucleotide sequence ID" value="NZ_RCZE01000007.1"/>
</dbReference>
<dbReference type="Proteomes" id="UP000317933">
    <property type="component" value="Unassembled WGS sequence"/>
</dbReference>
<dbReference type="AlphaFoldDB" id="A0A502HSQ5"/>
<evidence type="ECO:0000313" key="3">
    <source>
        <dbReference type="EMBL" id="TPG76905.1"/>
    </source>
</evidence>
<dbReference type="Pfam" id="PF05065">
    <property type="entry name" value="Phage_capsid"/>
    <property type="match status" value="1"/>
</dbReference>
<organism evidence="3 4">
    <name type="scientific">Pseudomonas arsenicoxydans</name>
    <dbReference type="NCBI Taxonomy" id="702115"/>
    <lineage>
        <taxon>Bacteria</taxon>
        <taxon>Pseudomonadati</taxon>
        <taxon>Pseudomonadota</taxon>
        <taxon>Gammaproteobacteria</taxon>
        <taxon>Pseudomonadales</taxon>
        <taxon>Pseudomonadaceae</taxon>
        <taxon>Pseudomonas</taxon>
    </lineage>
</organism>
<evidence type="ECO:0000313" key="4">
    <source>
        <dbReference type="Proteomes" id="UP000317933"/>
    </source>
</evidence>
<evidence type="ECO:0000259" key="2">
    <source>
        <dbReference type="Pfam" id="PF05065"/>
    </source>
</evidence>
<accession>A0A502HSQ5</accession>
<dbReference type="InterPro" id="IPR024455">
    <property type="entry name" value="Phage_capsid"/>
</dbReference>
<gene>
    <name evidence="3" type="ORF">EAH78_17305</name>
</gene>
<proteinExistence type="predicted"/>
<evidence type="ECO:0000256" key="1">
    <source>
        <dbReference type="ARBA" id="ARBA00004328"/>
    </source>
</evidence>
<comment type="caution">
    <text evidence="3">The sequence shown here is derived from an EMBL/GenBank/DDBJ whole genome shotgun (WGS) entry which is preliminary data.</text>
</comment>
<dbReference type="InterPro" id="IPR054612">
    <property type="entry name" value="Phage_capsid-like_C"/>
</dbReference>